<organism evidence="1 2">
    <name type="scientific">Pseudoponticoccus marisrubri</name>
    <dbReference type="NCBI Taxonomy" id="1685382"/>
    <lineage>
        <taxon>Bacteria</taxon>
        <taxon>Pseudomonadati</taxon>
        <taxon>Pseudomonadota</taxon>
        <taxon>Alphaproteobacteria</taxon>
        <taxon>Rhodobacterales</taxon>
        <taxon>Roseobacteraceae</taxon>
        <taxon>Pseudoponticoccus</taxon>
    </lineage>
</organism>
<dbReference type="STRING" id="1685382.AVJ23_18225"/>
<name>A0A0W7WFU8_9RHOB</name>
<dbReference type="AlphaFoldDB" id="A0A0W7WFU8"/>
<sequence length="93" mass="10887">MRGRIKALKAREQVLWQAILDARPNGTVSGESFTLDVRRQVSRRLDGQQLPDHIREDPRYWKTVETQVVTTRPRRDTAPPWDMAEDFALIEPF</sequence>
<dbReference type="EMBL" id="LPXO01000014">
    <property type="protein sequence ID" value="KUF09380.1"/>
    <property type="molecule type" value="Genomic_DNA"/>
</dbReference>
<reference evidence="1 2" key="1">
    <citation type="submission" date="2015-12" db="EMBL/GenBank/DDBJ databases">
        <authorList>
            <person name="Shamseldin A."/>
            <person name="Moawad H."/>
            <person name="Abd El-Rahim W.M."/>
            <person name="Sadowsky M.J."/>
        </authorList>
    </citation>
    <scope>NUCLEOTIDE SEQUENCE [LARGE SCALE GENOMIC DNA]</scope>
    <source>
        <strain evidence="1 2">SJ5A-1</strain>
    </source>
</reference>
<accession>A0A0W7WFU8</accession>
<protein>
    <submittedName>
        <fullName evidence="1">Uncharacterized protein</fullName>
    </submittedName>
</protein>
<proteinExistence type="predicted"/>
<comment type="caution">
    <text evidence="1">The sequence shown here is derived from an EMBL/GenBank/DDBJ whole genome shotgun (WGS) entry which is preliminary data.</text>
</comment>
<evidence type="ECO:0000313" key="1">
    <source>
        <dbReference type="EMBL" id="KUF09380.1"/>
    </source>
</evidence>
<evidence type="ECO:0000313" key="2">
    <source>
        <dbReference type="Proteomes" id="UP000054396"/>
    </source>
</evidence>
<keyword evidence="2" id="KW-1185">Reference proteome</keyword>
<dbReference type="Proteomes" id="UP000054396">
    <property type="component" value="Unassembled WGS sequence"/>
</dbReference>
<gene>
    <name evidence="1" type="ORF">AVJ23_18225</name>
</gene>